<dbReference type="Proteomes" id="UP000245202">
    <property type="component" value="Unassembled WGS sequence"/>
</dbReference>
<dbReference type="RefSeq" id="WP_087572075.1">
    <property type="nucleotide sequence ID" value="NZ_BDQX01000339.1"/>
</dbReference>
<dbReference type="InterPro" id="IPR027417">
    <property type="entry name" value="P-loop_NTPase"/>
</dbReference>
<dbReference type="PROSITE" id="PS50893">
    <property type="entry name" value="ABC_TRANSPORTER_2"/>
    <property type="match status" value="1"/>
</dbReference>
<dbReference type="Pfam" id="PF00005">
    <property type="entry name" value="ABC_tran"/>
    <property type="match status" value="1"/>
</dbReference>
<dbReference type="PANTHER" id="PTHR43158:SF1">
    <property type="entry name" value="ABC TRANSPORTER, ATP-BINDING PROTEIN"/>
    <property type="match status" value="1"/>
</dbReference>
<proteinExistence type="predicted"/>
<dbReference type="SUPFAM" id="SSF52540">
    <property type="entry name" value="P-loop containing nucleoside triphosphate hydrolases"/>
    <property type="match status" value="1"/>
</dbReference>
<dbReference type="PANTHER" id="PTHR43158">
    <property type="entry name" value="SKFA PEPTIDE EXPORT ATP-BINDING PROTEIN SKFE"/>
    <property type="match status" value="1"/>
</dbReference>
<feature type="domain" description="ABC transporter" evidence="3">
    <location>
        <begin position="2"/>
        <end position="225"/>
    </location>
</feature>
<dbReference type="EMBL" id="BDQX01000339">
    <property type="protein sequence ID" value="GBG10674.1"/>
    <property type="molecule type" value="Genomic_DNA"/>
</dbReference>
<evidence type="ECO:0000259" key="3">
    <source>
        <dbReference type="PROSITE" id="PS50893"/>
    </source>
</evidence>
<comment type="caution">
    <text evidence="4">The sequence shown here is derived from an EMBL/GenBank/DDBJ whole genome shotgun (WGS) entry which is preliminary data.</text>
</comment>
<dbReference type="InterPro" id="IPR003593">
    <property type="entry name" value="AAA+_ATPase"/>
</dbReference>
<dbReference type="SMART" id="SM00382">
    <property type="entry name" value="AAA"/>
    <property type="match status" value="1"/>
</dbReference>
<dbReference type="Gene3D" id="3.40.50.300">
    <property type="entry name" value="P-loop containing nucleotide triphosphate hydrolases"/>
    <property type="match status" value="1"/>
</dbReference>
<keyword evidence="5" id="KW-1185">Reference proteome</keyword>
<sequence length="243" mass="27345">MLELKQLYKPFGKGAAAALSIGSLTIPTGEIVGVLGLNGAGKTSLLKAIVGLGELQEGEVSWRGRPVQEQYGEVAYITEEGSFPPHMNASEYADFLADFYPKFNRERYERLMKFFELDEYVRMGKMSRGQRARMEICAGFSKGAKLILMDEPFLGKDVFARRDFLKLMVTSLQEDETFLITTHLVDEIEHVIDRALIIHQGAIRADVYMEQLQEGGKRLESLLAEVVGHDGERYRRFLSGPSD</sequence>
<evidence type="ECO:0000256" key="2">
    <source>
        <dbReference type="ARBA" id="ARBA00022840"/>
    </source>
</evidence>
<gene>
    <name evidence="4" type="ORF">PAT3040_05426</name>
</gene>
<protein>
    <submittedName>
        <fullName evidence="4">ABC transporter ATP-binding protein</fullName>
    </submittedName>
</protein>
<organism evidence="4 5">
    <name type="scientific">Paenibacillus agaridevorans</name>
    <dbReference type="NCBI Taxonomy" id="171404"/>
    <lineage>
        <taxon>Bacteria</taxon>
        <taxon>Bacillati</taxon>
        <taxon>Bacillota</taxon>
        <taxon>Bacilli</taxon>
        <taxon>Bacillales</taxon>
        <taxon>Paenibacillaceae</taxon>
        <taxon>Paenibacillus</taxon>
    </lineage>
</organism>
<name>A0A2R5F3U5_9BACL</name>
<accession>A0A2R5F3U5</accession>
<dbReference type="GO" id="GO:0016887">
    <property type="term" value="F:ATP hydrolysis activity"/>
    <property type="evidence" value="ECO:0007669"/>
    <property type="project" value="InterPro"/>
</dbReference>
<reference evidence="4 5" key="1">
    <citation type="submission" date="2017-08" db="EMBL/GenBank/DDBJ databases">
        <title>Substantial Increase in Enzyme Production by Combined Drug-Resistance Mutations in Paenibacillus agaridevorans.</title>
        <authorList>
            <person name="Tanaka Y."/>
            <person name="Funane K."/>
            <person name="Hosaka T."/>
            <person name="Shiwa Y."/>
            <person name="Fujita N."/>
            <person name="Miyazaki T."/>
            <person name="Yoshikawa H."/>
            <person name="Murakami K."/>
            <person name="Kasahara K."/>
            <person name="Inaoka T."/>
            <person name="Hiraga Y."/>
            <person name="Ochi K."/>
        </authorList>
    </citation>
    <scope>NUCLEOTIDE SEQUENCE [LARGE SCALE GENOMIC DNA]</scope>
    <source>
        <strain evidence="4 5">T-3040</strain>
    </source>
</reference>
<dbReference type="InterPro" id="IPR003439">
    <property type="entry name" value="ABC_transporter-like_ATP-bd"/>
</dbReference>
<evidence type="ECO:0000256" key="1">
    <source>
        <dbReference type="ARBA" id="ARBA00022741"/>
    </source>
</evidence>
<evidence type="ECO:0000313" key="4">
    <source>
        <dbReference type="EMBL" id="GBG10674.1"/>
    </source>
</evidence>
<dbReference type="CDD" id="cd03230">
    <property type="entry name" value="ABC_DR_subfamily_A"/>
    <property type="match status" value="1"/>
</dbReference>
<evidence type="ECO:0000313" key="5">
    <source>
        <dbReference type="Proteomes" id="UP000245202"/>
    </source>
</evidence>
<keyword evidence="2 4" id="KW-0067">ATP-binding</keyword>
<keyword evidence="1" id="KW-0547">Nucleotide-binding</keyword>
<dbReference type="GO" id="GO:0005524">
    <property type="term" value="F:ATP binding"/>
    <property type="evidence" value="ECO:0007669"/>
    <property type="project" value="UniProtKB-KW"/>
</dbReference>
<dbReference type="AlphaFoldDB" id="A0A2R5F3U5"/>